<dbReference type="PANTHER" id="PTHR31490">
    <property type="entry name" value="GLYCOSYL HYDROLASE"/>
    <property type="match status" value="1"/>
</dbReference>
<reference evidence="12 13" key="1">
    <citation type="journal article" date="2009" name="PLoS ONE">
        <title>The complete genome of Teredinibacter turnerae T7901: an intracellular endosymbiont of marine wood-boring bivalves (shipworms).</title>
        <authorList>
            <person name="Yang J.C."/>
            <person name="Madupu R."/>
            <person name="Durkin A.S."/>
            <person name="Ekborg N.A."/>
            <person name="Pedamallu C.S."/>
            <person name="Hostetler J.B."/>
            <person name="Radune D."/>
            <person name="Toms B.S."/>
            <person name="Henrissat B."/>
            <person name="Coutinho P.M."/>
            <person name="Schwarz S."/>
            <person name="Field L."/>
            <person name="Trindade-Silva A.E."/>
            <person name="Soares C.A.G."/>
            <person name="Elshahawi S."/>
            <person name="Hanora A."/>
            <person name="Schmidt E.W."/>
            <person name="Haygood M.G."/>
            <person name="Posfai J."/>
            <person name="Benner J."/>
            <person name="Madinger C."/>
            <person name="Nove J."/>
            <person name="Anton B."/>
            <person name="Chaudhary K."/>
            <person name="Foster J."/>
            <person name="Holman A."/>
            <person name="Kumar S."/>
            <person name="Lessard P.A."/>
            <person name="Luyten Y.A."/>
            <person name="Slatko B."/>
            <person name="Wood N."/>
            <person name="Wu B."/>
            <person name="Teplitski M."/>
            <person name="Mougous J.D."/>
            <person name="Ward N."/>
            <person name="Eisen J.A."/>
            <person name="Badger J.H."/>
            <person name="Distel D.L."/>
        </authorList>
    </citation>
    <scope>NUCLEOTIDE SEQUENCE [LARGE SCALE GENOMIC DNA]</scope>
    <source>
        <strain evidence="13">ATCC 39867 / T7901</strain>
    </source>
</reference>
<keyword evidence="3" id="KW-0858">Xylan degradation</keyword>
<dbReference type="PANTHER" id="PTHR31490:SF88">
    <property type="entry name" value="BETA-XYLANASE"/>
    <property type="match status" value="1"/>
</dbReference>
<accession>C5BKG0</accession>
<dbReference type="OrthoDB" id="9815836at2"/>
<dbReference type="PRINTS" id="PR00134">
    <property type="entry name" value="GLHYDRLASE10"/>
</dbReference>
<dbReference type="SMART" id="SM00633">
    <property type="entry name" value="Glyco_10"/>
    <property type="match status" value="1"/>
</dbReference>
<feature type="domain" description="GH10" evidence="11">
    <location>
        <begin position="81"/>
        <end position="392"/>
    </location>
</feature>
<dbReference type="STRING" id="377629.TERTU_4676"/>
<evidence type="ECO:0000256" key="4">
    <source>
        <dbReference type="ARBA" id="ARBA00022729"/>
    </source>
</evidence>
<dbReference type="Gene3D" id="3.20.20.80">
    <property type="entry name" value="Glycosidases"/>
    <property type="match status" value="1"/>
</dbReference>
<dbReference type="CAZy" id="GH10">
    <property type="family name" value="Glycoside Hydrolase Family 10"/>
</dbReference>
<dbReference type="eggNOG" id="COG3693">
    <property type="taxonomic scope" value="Bacteria"/>
</dbReference>
<keyword evidence="6 9" id="KW-0119">Carbohydrate metabolism</keyword>
<evidence type="ECO:0000313" key="12">
    <source>
        <dbReference type="EMBL" id="ACR13839.1"/>
    </source>
</evidence>
<evidence type="ECO:0000256" key="3">
    <source>
        <dbReference type="ARBA" id="ARBA00022651"/>
    </source>
</evidence>
<protein>
    <recommendedName>
        <fullName evidence="9">Beta-xylanase</fullName>
        <ecNumber evidence="9">3.2.1.8</ecNumber>
    </recommendedName>
</protein>
<sequence>MKACMYSFLAVKSVVFALILFALSACGGSGKTTVPVPENPVITPTPTPEPTPTPVPTPEITVEHLHSLADMPIGVAVEAGGAINSILTSTPRQAIVEAHFDTVTPENIMKPFLLHPQQETYDFANADALMDYTVAQGLVVHGHVLIWHAQQPDWINNFAGTQADWQAMMDDHIATIVEHFAQNYDNVVSWDVVNEAFLDGGGSQLRDSVWRLGVGDDYIARAFTSARSAAGANVDLYYNDYGMENNGSKLNSILAMVDELQANSVPIDGIGFQMHVNMDYPDVGTFKQALAKVVSRGLKVKLTEMDVARSTLDTDRISQLTPEMQIALADRYQALVSAYLEAVPAASRGGITVWGITDADSWLNRNTSRLEFGVLFNSDFTPKPALQGFADALIEAP</sequence>
<dbReference type="AlphaFoldDB" id="C5BKG0"/>
<dbReference type="Pfam" id="PF00331">
    <property type="entry name" value="Glyco_hydro_10"/>
    <property type="match status" value="1"/>
</dbReference>
<evidence type="ECO:0000256" key="9">
    <source>
        <dbReference type="RuleBase" id="RU361174"/>
    </source>
</evidence>
<keyword evidence="13" id="KW-1185">Reference proteome</keyword>
<dbReference type="InterPro" id="IPR017853">
    <property type="entry name" value="GH"/>
</dbReference>
<comment type="similarity">
    <text evidence="2 9">Belongs to the glycosyl hydrolase 10 (cellulase F) family.</text>
</comment>
<evidence type="ECO:0000259" key="11">
    <source>
        <dbReference type="PROSITE" id="PS51760"/>
    </source>
</evidence>
<evidence type="ECO:0000256" key="2">
    <source>
        <dbReference type="ARBA" id="ARBA00007495"/>
    </source>
</evidence>
<keyword evidence="4 10" id="KW-0732">Signal</keyword>
<feature type="signal peptide" evidence="10">
    <location>
        <begin position="1"/>
        <end position="27"/>
    </location>
</feature>
<dbReference type="PROSITE" id="PS51257">
    <property type="entry name" value="PROKAR_LIPOPROTEIN"/>
    <property type="match status" value="1"/>
</dbReference>
<evidence type="ECO:0000256" key="7">
    <source>
        <dbReference type="ARBA" id="ARBA00023295"/>
    </source>
</evidence>
<comment type="catalytic activity">
    <reaction evidence="1 9">
        <text>Endohydrolysis of (1-&gt;4)-beta-D-xylosidic linkages in xylans.</text>
        <dbReference type="EC" id="3.2.1.8"/>
    </reaction>
</comment>
<gene>
    <name evidence="12" type="ordered locus">TERTU_4676</name>
</gene>
<dbReference type="RefSeq" id="WP_015819954.1">
    <property type="nucleotide sequence ID" value="NC_012997.1"/>
</dbReference>
<dbReference type="HOGENOM" id="CLU_020161_6_0_6"/>
<organism evidence="12 13">
    <name type="scientific">Teredinibacter turnerae (strain ATCC 39867 / T7901)</name>
    <dbReference type="NCBI Taxonomy" id="377629"/>
    <lineage>
        <taxon>Bacteria</taxon>
        <taxon>Pseudomonadati</taxon>
        <taxon>Pseudomonadota</taxon>
        <taxon>Gammaproteobacteria</taxon>
        <taxon>Cellvibrionales</taxon>
        <taxon>Cellvibrionaceae</taxon>
        <taxon>Teredinibacter</taxon>
    </lineage>
</organism>
<evidence type="ECO:0000256" key="8">
    <source>
        <dbReference type="ARBA" id="ARBA00023326"/>
    </source>
</evidence>
<dbReference type="EC" id="3.2.1.8" evidence="9"/>
<evidence type="ECO:0000313" key="13">
    <source>
        <dbReference type="Proteomes" id="UP000009080"/>
    </source>
</evidence>
<name>C5BKG0_TERTT</name>
<evidence type="ECO:0000256" key="6">
    <source>
        <dbReference type="ARBA" id="ARBA00023277"/>
    </source>
</evidence>
<dbReference type="Proteomes" id="UP000009080">
    <property type="component" value="Chromosome"/>
</dbReference>
<dbReference type="InterPro" id="IPR044846">
    <property type="entry name" value="GH10"/>
</dbReference>
<evidence type="ECO:0000256" key="10">
    <source>
        <dbReference type="SAM" id="SignalP"/>
    </source>
</evidence>
<keyword evidence="7 9" id="KW-0326">Glycosidase</keyword>
<dbReference type="EMBL" id="CP001614">
    <property type="protein sequence ID" value="ACR13839.1"/>
    <property type="molecule type" value="Genomic_DNA"/>
</dbReference>
<proteinExistence type="inferred from homology"/>
<dbReference type="GO" id="GO:0031176">
    <property type="term" value="F:endo-1,4-beta-xylanase activity"/>
    <property type="evidence" value="ECO:0007669"/>
    <property type="project" value="UniProtKB-EC"/>
</dbReference>
<keyword evidence="5 9" id="KW-0378">Hydrolase</keyword>
<dbReference type="KEGG" id="ttu:TERTU_4676"/>
<keyword evidence="8 9" id="KW-0624">Polysaccharide degradation</keyword>
<dbReference type="GO" id="GO:0045493">
    <property type="term" value="P:xylan catabolic process"/>
    <property type="evidence" value="ECO:0007669"/>
    <property type="project" value="UniProtKB-KW"/>
</dbReference>
<evidence type="ECO:0000256" key="5">
    <source>
        <dbReference type="ARBA" id="ARBA00022801"/>
    </source>
</evidence>
<dbReference type="PROSITE" id="PS51760">
    <property type="entry name" value="GH10_2"/>
    <property type="match status" value="1"/>
</dbReference>
<dbReference type="InterPro" id="IPR001000">
    <property type="entry name" value="GH10_dom"/>
</dbReference>
<evidence type="ECO:0000256" key="1">
    <source>
        <dbReference type="ARBA" id="ARBA00000681"/>
    </source>
</evidence>
<feature type="chain" id="PRO_5002948901" description="Beta-xylanase" evidence="10">
    <location>
        <begin position="28"/>
        <end position="397"/>
    </location>
</feature>
<dbReference type="SUPFAM" id="SSF51445">
    <property type="entry name" value="(Trans)glycosidases"/>
    <property type="match status" value="1"/>
</dbReference>